<feature type="region of interest" description="Disordered" evidence="4">
    <location>
        <begin position="1"/>
        <end position="39"/>
    </location>
</feature>
<dbReference type="PANTHER" id="PTHR12801:SF114">
    <property type="entry name" value="EXONUCLEASE, PUTATIVE (AFU_ORTHOLOGUE AFUA_7G00870)-RELATED"/>
    <property type="match status" value="1"/>
</dbReference>
<keyword evidence="2" id="KW-0378">Hydrolase</keyword>
<dbReference type="PANTHER" id="PTHR12801">
    <property type="entry name" value="RNA EXONUCLEASE REXO1 / RECO3 FAMILY MEMBER-RELATED"/>
    <property type="match status" value="1"/>
</dbReference>
<feature type="compositionally biased region" description="Basic residues" evidence="4">
    <location>
        <begin position="1"/>
        <end position="10"/>
    </location>
</feature>
<dbReference type="EMBL" id="VXIS01000113">
    <property type="protein sequence ID" value="KAA8903988.1"/>
    <property type="molecule type" value="Genomic_DNA"/>
</dbReference>
<name>A0A5J5EUR3_9PEZI</name>
<protein>
    <recommendedName>
        <fullName evidence="5">Exonuclease domain-containing protein</fullName>
    </recommendedName>
</protein>
<proteinExistence type="predicted"/>
<evidence type="ECO:0000256" key="2">
    <source>
        <dbReference type="ARBA" id="ARBA00022801"/>
    </source>
</evidence>
<dbReference type="CDD" id="cd06137">
    <property type="entry name" value="DEDDh_RNase"/>
    <property type="match status" value="1"/>
</dbReference>
<dbReference type="InterPro" id="IPR036397">
    <property type="entry name" value="RNaseH_sf"/>
</dbReference>
<evidence type="ECO:0000313" key="7">
    <source>
        <dbReference type="Proteomes" id="UP000326924"/>
    </source>
</evidence>
<evidence type="ECO:0000313" key="6">
    <source>
        <dbReference type="EMBL" id="KAA8903988.1"/>
    </source>
</evidence>
<feature type="compositionally biased region" description="Low complexity" evidence="4">
    <location>
        <begin position="269"/>
        <end position="287"/>
    </location>
</feature>
<evidence type="ECO:0000259" key="5">
    <source>
        <dbReference type="SMART" id="SM00479"/>
    </source>
</evidence>
<dbReference type="GO" id="GO:0005634">
    <property type="term" value="C:nucleus"/>
    <property type="evidence" value="ECO:0007669"/>
    <property type="project" value="TreeGrafter"/>
</dbReference>
<dbReference type="GO" id="GO:0003676">
    <property type="term" value="F:nucleic acid binding"/>
    <property type="evidence" value="ECO:0007669"/>
    <property type="project" value="InterPro"/>
</dbReference>
<keyword evidence="3" id="KW-0269">Exonuclease</keyword>
<dbReference type="AlphaFoldDB" id="A0A5J5EUR3"/>
<dbReference type="InterPro" id="IPR047021">
    <property type="entry name" value="REXO1/3/4-like"/>
</dbReference>
<dbReference type="Gene3D" id="3.30.420.10">
    <property type="entry name" value="Ribonuclease H-like superfamily/Ribonuclease H"/>
    <property type="match status" value="1"/>
</dbReference>
<dbReference type="SMART" id="SM00479">
    <property type="entry name" value="EXOIII"/>
    <property type="match status" value="1"/>
</dbReference>
<dbReference type="Pfam" id="PF00929">
    <property type="entry name" value="RNase_T"/>
    <property type="match status" value="1"/>
</dbReference>
<keyword evidence="1" id="KW-0540">Nuclease</keyword>
<organism evidence="6 7">
    <name type="scientific">Sphaerosporella brunnea</name>
    <dbReference type="NCBI Taxonomy" id="1250544"/>
    <lineage>
        <taxon>Eukaryota</taxon>
        <taxon>Fungi</taxon>
        <taxon>Dikarya</taxon>
        <taxon>Ascomycota</taxon>
        <taxon>Pezizomycotina</taxon>
        <taxon>Pezizomycetes</taxon>
        <taxon>Pezizales</taxon>
        <taxon>Pyronemataceae</taxon>
        <taxon>Sphaerosporella</taxon>
    </lineage>
</organism>
<dbReference type="GO" id="GO:0004527">
    <property type="term" value="F:exonuclease activity"/>
    <property type="evidence" value="ECO:0007669"/>
    <property type="project" value="UniProtKB-KW"/>
</dbReference>
<dbReference type="InParanoid" id="A0A5J5EUR3"/>
<dbReference type="InterPro" id="IPR013520">
    <property type="entry name" value="Ribonucl_H"/>
</dbReference>
<sequence length="765" mass="85257">MQNNPHKPRGKSLYTSYQPPHSRLSPAAEQEPPPAPVAREPTARALGKLLDDAFPCCLPCKRFFLDGEGLEGHKQVCPALHPELKDEADVPIVEKPKAKEVLPGLVDTTDMPDSVVAETVSEEQATFKFLNNRAVAPRAVDAKPAIRSAVPQVSTDYNQYGATGAGRLPYSHSWDSGLALPAAGNSAAPLGDDFNRTPRYAGEGSFPYLMSNVQEVHFKLFESGPVRCLVCVDGLWFPNLIELTKHIKAAHGWDGELASFGRGGRVTEDPGPGSSPSLSSSPDAVPADDSQDKFANLLDLEMQLPDVDNQPFERQKIAFAIVSRCKKVLKQLIAKLDACEGPHWTTMSYNGKNWHVAVDPAAATSFFLPTLLDVCLSRDDLAFHGFVLNEWSYEYIDKMRMCYHCGKKNTPDIGECKLHPGLTRKMFDPNTKTNRLWYLCCGQLHSETHKEGCCVFALHSFEDHAVLARNWSFCRAPPRVPGVEKSKAVVIDCEMGGTHLDRSELIMLCATDLFTGQVLINQLVKPSTPVKDLRTEWSGVTQELMNEAIRTGAYLDGWGHARAELFRYIDVDTIIIGHAVHNDLQQLRLIHERIIDTSLFVPRLKGRKQSLKSLTWEILKKQVQRGSGVSGHNCLEDTMGARELVLWSLFHPVAYVMRAKKMGNQHYKAESGRLQSKLVGWEHMLSKAVDVAQSEIRELKAEIGRCHYTIMDLQDAVEVTNHKLRDKERIHSMMRRRYPQQLGAMVQDALQQMAVEDALTTGNAV</sequence>
<feature type="domain" description="Exonuclease" evidence="5">
    <location>
        <begin position="487"/>
        <end position="654"/>
    </location>
</feature>
<dbReference type="SUPFAM" id="SSF53098">
    <property type="entry name" value="Ribonuclease H-like"/>
    <property type="match status" value="1"/>
</dbReference>
<keyword evidence="7" id="KW-1185">Reference proteome</keyword>
<dbReference type="InterPro" id="IPR012337">
    <property type="entry name" value="RNaseH-like_sf"/>
</dbReference>
<gene>
    <name evidence="6" type="ORF">FN846DRAFT_953312</name>
</gene>
<evidence type="ECO:0000256" key="3">
    <source>
        <dbReference type="ARBA" id="ARBA00022839"/>
    </source>
</evidence>
<accession>A0A5J5EUR3</accession>
<evidence type="ECO:0000256" key="1">
    <source>
        <dbReference type="ARBA" id="ARBA00022722"/>
    </source>
</evidence>
<dbReference type="Proteomes" id="UP000326924">
    <property type="component" value="Unassembled WGS sequence"/>
</dbReference>
<feature type="region of interest" description="Disordered" evidence="4">
    <location>
        <begin position="261"/>
        <end position="287"/>
    </location>
</feature>
<evidence type="ECO:0000256" key="4">
    <source>
        <dbReference type="SAM" id="MobiDB-lite"/>
    </source>
</evidence>
<dbReference type="OrthoDB" id="16516at2759"/>
<reference evidence="6 7" key="1">
    <citation type="submission" date="2019-09" db="EMBL/GenBank/DDBJ databases">
        <title>Draft genome of the ectomycorrhizal ascomycete Sphaerosporella brunnea.</title>
        <authorList>
            <consortium name="DOE Joint Genome Institute"/>
            <person name="Benucci G.M."/>
            <person name="Marozzi G."/>
            <person name="Antonielli L."/>
            <person name="Sanchez S."/>
            <person name="Marco P."/>
            <person name="Wang X."/>
            <person name="Falini L.B."/>
            <person name="Barry K."/>
            <person name="Haridas S."/>
            <person name="Lipzen A."/>
            <person name="Labutti K."/>
            <person name="Grigoriev I.V."/>
            <person name="Murat C."/>
            <person name="Martin F."/>
            <person name="Albertini E."/>
            <person name="Donnini D."/>
            <person name="Bonito G."/>
        </authorList>
    </citation>
    <scope>NUCLEOTIDE SEQUENCE [LARGE SCALE GENOMIC DNA]</scope>
    <source>
        <strain evidence="6 7">Sb_GMNB300</strain>
    </source>
</reference>
<comment type="caution">
    <text evidence="6">The sequence shown here is derived from an EMBL/GenBank/DDBJ whole genome shotgun (WGS) entry which is preliminary data.</text>
</comment>
<dbReference type="GO" id="GO:0006364">
    <property type="term" value="P:rRNA processing"/>
    <property type="evidence" value="ECO:0007669"/>
    <property type="project" value="TreeGrafter"/>
</dbReference>
<dbReference type="GO" id="GO:0000027">
    <property type="term" value="P:ribosomal large subunit assembly"/>
    <property type="evidence" value="ECO:0007669"/>
    <property type="project" value="TreeGrafter"/>
</dbReference>